<comment type="caution">
    <text evidence="2">The sequence shown here is derived from an EMBL/GenBank/DDBJ whole genome shotgun (WGS) entry which is preliminary data.</text>
</comment>
<sequence length="67" mass="7419">MKKLSTSTSPFLMMIIPVILFIGLSLTFKNTEIKADDQLTTTSISSKATSKIVKVGEQSIIRFLLNQ</sequence>
<name>A0A179DCX8_9SPHI</name>
<reference evidence="2 3" key="2">
    <citation type="submission" date="2016-06" db="EMBL/GenBank/DDBJ databases">
        <title>Pedobacter psychrophilus sp. nov., isolated from Antarctic fragmentary rock.</title>
        <authorList>
            <person name="Svec P."/>
        </authorList>
    </citation>
    <scope>NUCLEOTIDE SEQUENCE [LARGE SCALE GENOMIC DNA]</scope>
    <source>
        <strain evidence="2 3">CCM 8644</strain>
    </source>
</reference>
<reference evidence="2 3" key="1">
    <citation type="submission" date="2016-04" db="EMBL/GenBank/DDBJ databases">
        <authorList>
            <person name="Evans L.H."/>
            <person name="Alamgir A."/>
            <person name="Owens N."/>
            <person name="Weber N.D."/>
            <person name="Virtaneva K."/>
            <person name="Barbian K."/>
            <person name="Babar A."/>
            <person name="Rosenke K."/>
        </authorList>
    </citation>
    <scope>NUCLEOTIDE SEQUENCE [LARGE SCALE GENOMIC DNA]</scope>
    <source>
        <strain evidence="2 3">CCM 8644</strain>
    </source>
</reference>
<organism evidence="2 3">
    <name type="scientific">Pedobacter psychrophilus</name>
    <dbReference type="NCBI Taxonomy" id="1826909"/>
    <lineage>
        <taxon>Bacteria</taxon>
        <taxon>Pseudomonadati</taxon>
        <taxon>Bacteroidota</taxon>
        <taxon>Sphingobacteriia</taxon>
        <taxon>Sphingobacteriales</taxon>
        <taxon>Sphingobacteriaceae</taxon>
        <taxon>Pedobacter</taxon>
    </lineage>
</organism>
<dbReference type="Proteomes" id="UP000078459">
    <property type="component" value="Unassembled WGS sequence"/>
</dbReference>
<keyword evidence="3" id="KW-1185">Reference proteome</keyword>
<keyword evidence="1" id="KW-1133">Transmembrane helix</keyword>
<dbReference type="RefSeq" id="WP_068823159.1">
    <property type="nucleotide sequence ID" value="NZ_LWHJ01000030.1"/>
</dbReference>
<proteinExistence type="predicted"/>
<feature type="transmembrane region" description="Helical" evidence="1">
    <location>
        <begin position="12"/>
        <end position="28"/>
    </location>
</feature>
<evidence type="ECO:0000313" key="3">
    <source>
        <dbReference type="Proteomes" id="UP000078459"/>
    </source>
</evidence>
<dbReference type="OrthoDB" id="773290at2"/>
<dbReference type="AlphaFoldDB" id="A0A179DCX8"/>
<gene>
    <name evidence="2" type="ORF">A5893_13225</name>
</gene>
<evidence type="ECO:0000313" key="2">
    <source>
        <dbReference type="EMBL" id="OAQ38389.1"/>
    </source>
</evidence>
<accession>A0A179DCX8</accession>
<protein>
    <submittedName>
        <fullName evidence="2">Uncharacterized protein</fullName>
    </submittedName>
</protein>
<evidence type="ECO:0000256" key="1">
    <source>
        <dbReference type="SAM" id="Phobius"/>
    </source>
</evidence>
<dbReference type="EMBL" id="LWHJ01000030">
    <property type="protein sequence ID" value="OAQ38389.1"/>
    <property type="molecule type" value="Genomic_DNA"/>
</dbReference>
<dbReference type="STRING" id="1826909.A5893_13225"/>
<keyword evidence="1" id="KW-0472">Membrane</keyword>
<keyword evidence="1" id="KW-0812">Transmembrane</keyword>